<dbReference type="InterPro" id="IPR011042">
    <property type="entry name" value="6-blade_b-propeller_TolB-like"/>
</dbReference>
<dbReference type="InterPro" id="IPR048899">
    <property type="entry name" value="NMD_SH3"/>
</dbReference>
<dbReference type="InterPro" id="IPR013083">
    <property type="entry name" value="Znf_RING/FYVE/PHD"/>
</dbReference>
<dbReference type="Gene3D" id="3.30.40.10">
    <property type="entry name" value="Zinc/RING finger domain, C3HC4 (zinc finger)"/>
    <property type="match status" value="1"/>
</dbReference>
<keyword evidence="12" id="KW-0653">Protein transport</keyword>
<comment type="subcellular location">
    <subcellularLocation>
        <location evidence="3">Cytoplasm</location>
    </subcellularLocation>
    <subcellularLocation>
        <location evidence="2">Nucleus</location>
    </subcellularLocation>
</comment>
<evidence type="ECO:0000313" key="18">
    <source>
        <dbReference type="Proteomes" id="UP001195483"/>
    </source>
</evidence>
<keyword evidence="10 14" id="KW-0863">Zinc-finger</keyword>
<dbReference type="GO" id="GO:0015031">
    <property type="term" value="P:protein transport"/>
    <property type="evidence" value="ECO:0007669"/>
    <property type="project" value="UniProtKB-KW"/>
</dbReference>
<dbReference type="InterPro" id="IPR039768">
    <property type="entry name" value="Nmd3"/>
</dbReference>
<evidence type="ECO:0000256" key="12">
    <source>
        <dbReference type="ARBA" id="ARBA00022927"/>
    </source>
</evidence>
<dbReference type="SMART" id="SM00184">
    <property type="entry name" value="RING"/>
    <property type="match status" value="1"/>
</dbReference>
<dbReference type="GO" id="GO:0005737">
    <property type="term" value="C:cytoplasm"/>
    <property type="evidence" value="ECO:0007669"/>
    <property type="project" value="UniProtKB-SubCell"/>
</dbReference>
<evidence type="ECO:0000256" key="11">
    <source>
        <dbReference type="ARBA" id="ARBA00022833"/>
    </source>
</evidence>
<evidence type="ECO:0000256" key="5">
    <source>
        <dbReference type="ARBA" id="ARBA00017035"/>
    </source>
</evidence>
<dbReference type="GO" id="GO:0008270">
    <property type="term" value="F:zinc ion binding"/>
    <property type="evidence" value="ECO:0007669"/>
    <property type="project" value="UniProtKB-KW"/>
</dbReference>
<keyword evidence="7" id="KW-0963">Cytoplasm</keyword>
<comment type="caution">
    <text evidence="17">The sequence shown here is derived from an EMBL/GenBank/DDBJ whole genome shotgun (WGS) entry which is preliminary data.</text>
</comment>
<evidence type="ECO:0000313" key="17">
    <source>
        <dbReference type="EMBL" id="KAK3576022.1"/>
    </source>
</evidence>
<dbReference type="PROSITE" id="PS00518">
    <property type="entry name" value="ZF_RING_1"/>
    <property type="match status" value="1"/>
</dbReference>
<dbReference type="InterPro" id="IPR000315">
    <property type="entry name" value="Znf_B-box"/>
</dbReference>
<evidence type="ECO:0000256" key="4">
    <source>
        <dbReference type="ARBA" id="ARBA00009794"/>
    </source>
</evidence>
<dbReference type="PANTHER" id="PTHR12746:SF2">
    <property type="entry name" value="60S RIBOSOMAL EXPORT PROTEIN NMD3"/>
    <property type="match status" value="1"/>
</dbReference>
<reference evidence="17" key="1">
    <citation type="journal article" date="2021" name="Genome Biol. Evol.">
        <title>A High-Quality Reference Genome for a Parasitic Bivalve with Doubly Uniparental Inheritance (Bivalvia: Unionida).</title>
        <authorList>
            <person name="Smith C.H."/>
        </authorList>
    </citation>
    <scope>NUCLEOTIDE SEQUENCE</scope>
    <source>
        <strain evidence="17">CHS0354</strain>
    </source>
</reference>
<keyword evidence="8" id="KW-0597">Phosphoprotein</keyword>
<dbReference type="CDD" id="cd19757">
    <property type="entry name" value="Bbox1"/>
    <property type="match status" value="1"/>
</dbReference>
<protein>
    <recommendedName>
        <fullName evidence="5">60S ribosomal export protein NMD3</fullName>
    </recommendedName>
</protein>
<evidence type="ECO:0000256" key="7">
    <source>
        <dbReference type="ARBA" id="ARBA00022490"/>
    </source>
</evidence>
<comment type="function">
    <text evidence="1">Acts as an adapter for the XPO1/CRM1-mediated export of the 60S ribosomal subunit.</text>
</comment>
<evidence type="ECO:0000256" key="2">
    <source>
        <dbReference type="ARBA" id="ARBA00004123"/>
    </source>
</evidence>
<evidence type="ECO:0000256" key="8">
    <source>
        <dbReference type="ARBA" id="ARBA00022553"/>
    </source>
</evidence>
<dbReference type="Pfam" id="PF04981">
    <property type="entry name" value="NMD3"/>
    <property type="match status" value="1"/>
</dbReference>
<evidence type="ECO:0000256" key="10">
    <source>
        <dbReference type="ARBA" id="ARBA00022771"/>
    </source>
</evidence>
<dbReference type="PROSITE" id="PS50089">
    <property type="entry name" value="ZF_RING_2"/>
    <property type="match status" value="1"/>
</dbReference>
<keyword evidence="11" id="KW-0862">Zinc</keyword>
<reference evidence="17" key="3">
    <citation type="submission" date="2023-05" db="EMBL/GenBank/DDBJ databases">
        <authorList>
            <person name="Smith C.H."/>
        </authorList>
    </citation>
    <scope>NUCLEOTIDE SEQUENCE</scope>
    <source>
        <strain evidence="17">CHS0354</strain>
        <tissue evidence="17">Mantle</tissue>
    </source>
</reference>
<evidence type="ECO:0000259" key="15">
    <source>
        <dbReference type="PROSITE" id="PS50089"/>
    </source>
</evidence>
<evidence type="ECO:0000256" key="1">
    <source>
        <dbReference type="ARBA" id="ARBA00002269"/>
    </source>
</evidence>
<keyword evidence="6" id="KW-0813">Transport</keyword>
<organism evidence="17 18">
    <name type="scientific">Potamilus streckersoni</name>
    <dbReference type="NCBI Taxonomy" id="2493646"/>
    <lineage>
        <taxon>Eukaryota</taxon>
        <taxon>Metazoa</taxon>
        <taxon>Spiralia</taxon>
        <taxon>Lophotrochozoa</taxon>
        <taxon>Mollusca</taxon>
        <taxon>Bivalvia</taxon>
        <taxon>Autobranchia</taxon>
        <taxon>Heteroconchia</taxon>
        <taxon>Palaeoheterodonta</taxon>
        <taxon>Unionida</taxon>
        <taxon>Unionoidea</taxon>
        <taxon>Unionidae</taxon>
        <taxon>Ambleminae</taxon>
        <taxon>Lampsilini</taxon>
        <taxon>Potamilus</taxon>
    </lineage>
</organism>
<evidence type="ECO:0000256" key="6">
    <source>
        <dbReference type="ARBA" id="ARBA00022448"/>
    </source>
</evidence>
<name>A0AAE0RM81_9BIVA</name>
<dbReference type="GO" id="GO:0043023">
    <property type="term" value="F:ribosomal large subunit binding"/>
    <property type="evidence" value="ECO:0007669"/>
    <property type="project" value="InterPro"/>
</dbReference>
<accession>A0AAE0RM81</accession>
<dbReference type="InterPro" id="IPR017907">
    <property type="entry name" value="Znf_RING_CS"/>
</dbReference>
<dbReference type="InterPro" id="IPR007064">
    <property type="entry name" value="Nmd3_N"/>
</dbReference>
<keyword evidence="18" id="KW-1185">Reference proteome</keyword>
<dbReference type="InterPro" id="IPR027370">
    <property type="entry name" value="Znf-RING_euk"/>
</dbReference>
<dbReference type="GO" id="GO:0005634">
    <property type="term" value="C:nucleus"/>
    <property type="evidence" value="ECO:0007669"/>
    <property type="project" value="UniProtKB-SubCell"/>
</dbReference>
<dbReference type="Gene3D" id="3.30.160.60">
    <property type="entry name" value="Classic Zinc Finger"/>
    <property type="match status" value="1"/>
</dbReference>
<keyword evidence="13" id="KW-0539">Nucleus</keyword>
<evidence type="ECO:0000256" key="3">
    <source>
        <dbReference type="ARBA" id="ARBA00004496"/>
    </source>
</evidence>
<dbReference type="InterPro" id="IPR048898">
    <property type="entry name" value="OB_NMD3"/>
</dbReference>
<dbReference type="Pfam" id="PF13445">
    <property type="entry name" value="zf-RING_UBOX"/>
    <property type="match status" value="1"/>
</dbReference>
<sequence length="1166" mass="133705">MATHSEESLRANGVECPICLDVFTSPRQLPCMHIFCEKCLQNHISTNVEDKGGTIKVFECPVCRAVTNQPKTGKPVGEWASFFPRSAISVVSELTENIERYCDACRYDGESNKAEGFCIVCEEAFCSTCLKVHQKTTSTRNHTIISIDELMSTTENRMRFAEGFGCSDHREKQIEYYCQIHDAVCCADCFFVNHRSCENVKRLNSDLSSLMTELKPEEIVHKMKKLEKHLQNFIKRNESNIYEMEATLNYLTASILNIKQRINSKLDELEALVKREGTQIYKEEMIKRQDENHQCQCLINAVRNSHTFLETVIKFGTDTQQFLVCKKSLAQFKPYADQIREKYENIETVTIDMELEERTQLLLMQFFNSIRKLELKQVRSRIPCSFITDSLPCPSISKPLKGRQLKLDKVVETRISGEKKSFYTGIVQLPDDSVVLADYVNKTCSLYDSSYNFVSSCTLPVQPFDMCLVNHHEVAVTLRNKQTVQFLSIKDGCIKDTGTFTTWYQCYGLTAFSRNEFVVSGYTDDLNKCCWSIVNKKSGETYYQVFDCSNPIRIRITLNNAHTRIYVCVHDTNEVFCFGLTNKKQYFIYTSNALTNPYGISVDIEDIIYIVGNGSHNIHILSPNGSALQIITVGIPKYPAQQFSFLQFTCSEAIPRNCFKMEYIHNPQSQAQHFILCCQCGTQIEPNLANMCVACLRSQVDITEGIPKQAILYFCKKCERYLQPPNTWISAQLESRELLSVCLKKLKGLSKVRLIDAGFVWTEPHSMRIKVKLTIQKEVMNGAILQQVFVVEYVVNSQMCDDCHRVEAKDFWRAVVQVRQKTDHKKTFYYLEQLILKHRAHVQTLNIKPEHDGLDFYYSKKDDAKKMVEFLQSVVPCRLQTAKELVSHDIHNNSFNYKHTFSVEIVPICKDSVVCLPPKVAQNLGSINPICVCSKVAQMIHFIDPNTLQIAEMSGQTYWRAPFTQLCSPKQLTEYMVMQVDIVSEKDKPHKIPSSTKHILADLWVARMSDLGVNDQQYFCRTHLGHLLNAGDIVLGFDVANANLNHAEFEKVKVDKLPDVVIVKKIFGDKALRNRRRRWKLKHLNDELYAKDTDSEQRDYNDFLEDLEEDATFRQNVNIYLDKNKIPVDTDDLDDGGAPQISLQEMLEDLDISTDATGEDGTAMME</sequence>
<comment type="similarity">
    <text evidence="4">Belongs to the NMD3 family.</text>
</comment>
<gene>
    <name evidence="17" type="ORF">CHS0354_014863</name>
</gene>
<dbReference type="GO" id="GO:0000055">
    <property type="term" value="P:ribosomal large subunit export from nucleus"/>
    <property type="evidence" value="ECO:0007669"/>
    <property type="project" value="TreeGrafter"/>
</dbReference>
<feature type="domain" description="B box-type" evidence="16">
    <location>
        <begin position="97"/>
        <end position="147"/>
    </location>
</feature>
<reference evidence="17" key="2">
    <citation type="journal article" date="2021" name="Genome Biol. Evol.">
        <title>Developing a high-quality reference genome for a parasitic bivalve with doubly uniparental inheritance (Bivalvia: Unionida).</title>
        <authorList>
            <person name="Smith C.H."/>
        </authorList>
    </citation>
    <scope>NUCLEOTIDE SEQUENCE</scope>
    <source>
        <strain evidence="17">CHS0354</strain>
        <tissue evidence="17">Mantle</tissue>
    </source>
</reference>
<dbReference type="Gene3D" id="2.120.10.30">
    <property type="entry name" value="TolB, C-terminal domain"/>
    <property type="match status" value="1"/>
</dbReference>
<dbReference type="EMBL" id="JAEAOA010000909">
    <property type="protein sequence ID" value="KAK3576022.1"/>
    <property type="molecule type" value="Genomic_DNA"/>
</dbReference>
<dbReference type="PANTHER" id="PTHR12746">
    <property type="entry name" value="NONSENSE-MEDIATED MRNA DECAY PROTEIN 3"/>
    <property type="match status" value="1"/>
</dbReference>
<dbReference type="InterPro" id="IPR001841">
    <property type="entry name" value="Znf_RING"/>
</dbReference>
<evidence type="ECO:0000256" key="9">
    <source>
        <dbReference type="ARBA" id="ARBA00022723"/>
    </source>
</evidence>
<dbReference type="AlphaFoldDB" id="A0AAE0RM81"/>
<evidence type="ECO:0000259" key="16">
    <source>
        <dbReference type="PROSITE" id="PS50119"/>
    </source>
</evidence>
<dbReference type="Proteomes" id="UP001195483">
    <property type="component" value="Unassembled WGS sequence"/>
</dbReference>
<evidence type="ECO:0000256" key="13">
    <source>
        <dbReference type="ARBA" id="ARBA00023242"/>
    </source>
</evidence>
<dbReference type="SUPFAM" id="SSF63829">
    <property type="entry name" value="Calcium-dependent phosphotriesterase"/>
    <property type="match status" value="1"/>
</dbReference>
<dbReference type="SUPFAM" id="SSF57850">
    <property type="entry name" value="RING/U-box"/>
    <property type="match status" value="1"/>
</dbReference>
<dbReference type="Pfam" id="PF21192">
    <property type="entry name" value="OB_NMD3"/>
    <property type="match status" value="1"/>
</dbReference>
<proteinExistence type="inferred from homology"/>
<dbReference type="Pfam" id="PF21193">
    <property type="entry name" value="NMD_SH3"/>
    <property type="match status" value="1"/>
</dbReference>
<keyword evidence="9" id="KW-0479">Metal-binding</keyword>
<dbReference type="PROSITE" id="PS50119">
    <property type="entry name" value="ZF_BBOX"/>
    <property type="match status" value="1"/>
</dbReference>
<feature type="domain" description="RING-type" evidence="15">
    <location>
        <begin position="16"/>
        <end position="64"/>
    </location>
</feature>
<evidence type="ECO:0000256" key="14">
    <source>
        <dbReference type="PROSITE-ProRule" id="PRU00024"/>
    </source>
</evidence>